<evidence type="ECO:0000313" key="4">
    <source>
        <dbReference type="EMBL" id="ETO05897.1"/>
    </source>
</evidence>
<sequence length="668" mass="76337">MSNQNSTQKPTLIQNLKDLPTQLSRPQCVLHKHEILVCGGAYKRECYSYHTIKNEYKFICEYPNNVILSGHCVVKLIDNNNKDNNEIILLSFGGNQFISRHTLVMKYISVWSDDSSENEMNKSTKLKNYNQWIPFTGNHNNSINIGNDNDNYSGVRAVIGGKNNNLLFITSYYNNISVFDLNIFKFIKHDKLPCVVMYHCFVLKQEKQNNNKMILFYKKTGLSIKYNEDHNSFQFNKLSVCKNFESLYDYSYVCINDIILFFGGYSLKGNKHIISKAVYKYSIQSNTWTTFEFTLPIILYNSFGILNEDNTYIHIIGGSDDKENAALTHVKTKVCTWDPINLSKNEVKIIIEHWIRILTIKLGWINDFNKIIIKYVSGFQLLMVLQAHNTVKSVSFSADNRNIVSASYDNTVRIWDVISGKQLQVLRGHTDRVFTAKFSPDGHNVVSCSKDGTIRLWDINTETEIMKFGGYFDKIFDVNFSPNGKYIVSGLQDNIIRLWDVHSGIEIKQLLGHSKSVLSTQFSPDGKMIVSSSIDKTINIWDVKSGEILKQFKRYSDSIANVKFSPDGKFIIFCLSDNTIQIWNIETGIEWKILKGHTSHVNDVKYFPDGETILSCSSDNTIQLWNVKSGKRIQMLEGHSQTVKSVDVSPNGNAIVSGSTDCTIRIWG</sequence>
<dbReference type="InterPro" id="IPR019775">
    <property type="entry name" value="WD40_repeat_CS"/>
</dbReference>
<dbReference type="InterPro" id="IPR020472">
    <property type="entry name" value="WD40_PAC1"/>
</dbReference>
<comment type="caution">
    <text evidence="4">The sequence shown here is derived from an EMBL/GenBank/DDBJ whole genome shotgun (WGS) entry which is preliminary data.</text>
</comment>
<dbReference type="PROSITE" id="PS00678">
    <property type="entry name" value="WD_REPEATS_1"/>
    <property type="match status" value="5"/>
</dbReference>
<name>X6LXP3_RETFI</name>
<feature type="repeat" description="WD" evidence="3">
    <location>
        <begin position="426"/>
        <end position="467"/>
    </location>
</feature>
<dbReference type="PROSITE" id="PS50082">
    <property type="entry name" value="WD_REPEATS_2"/>
    <property type="match status" value="7"/>
</dbReference>
<gene>
    <name evidence="4" type="ORF">RFI_31499</name>
</gene>
<accession>X6LXP3</accession>
<keyword evidence="2" id="KW-0677">Repeat</keyword>
<feature type="repeat" description="WD" evidence="3">
    <location>
        <begin position="384"/>
        <end position="425"/>
    </location>
</feature>
<keyword evidence="5" id="KW-1185">Reference proteome</keyword>
<dbReference type="AlphaFoldDB" id="X6LXP3"/>
<evidence type="ECO:0000256" key="1">
    <source>
        <dbReference type="ARBA" id="ARBA00022574"/>
    </source>
</evidence>
<protein>
    <submittedName>
        <fullName evidence="4">WD repeat-containing protein</fullName>
    </submittedName>
</protein>
<dbReference type="PRINTS" id="PR00320">
    <property type="entry name" value="GPROTEINBRPT"/>
</dbReference>
<dbReference type="PANTHER" id="PTHR44129">
    <property type="entry name" value="WD REPEAT-CONTAINING PROTEIN POP1"/>
    <property type="match status" value="1"/>
</dbReference>
<evidence type="ECO:0000256" key="3">
    <source>
        <dbReference type="PROSITE-ProRule" id="PRU00221"/>
    </source>
</evidence>
<dbReference type="Gene3D" id="2.130.10.10">
    <property type="entry name" value="YVTN repeat-like/Quinoprotein amine dehydrogenase"/>
    <property type="match status" value="3"/>
</dbReference>
<keyword evidence="1 3" id="KW-0853">WD repeat</keyword>
<dbReference type="InterPro" id="IPR050349">
    <property type="entry name" value="WD_LIS1/nudF_dynein_reg"/>
</dbReference>
<proteinExistence type="predicted"/>
<dbReference type="SUPFAM" id="SSF50969">
    <property type="entry name" value="YVTN repeat-like/Quinoprotein amine dehydrogenase"/>
    <property type="match status" value="1"/>
</dbReference>
<evidence type="ECO:0000313" key="5">
    <source>
        <dbReference type="Proteomes" id="UP000023152"/>
    </source>
</evidence>
<dbReference type="CDD" id="cd00200">
    <property type="entry name" value="WD40"/>
    <property type="match status" value="1"/>
</dbReference>
<feature type="repeat" description="WD" evidence="3">
    <location>
        <begin position="636"/>
        <end position="668"/>
    </location>
</feature>
<dbReference type="InterPro" id="IPR001680">
    <property type="entry name" value="WD40_rpt"/>
</dbReference>
<dbReference type="InterPro" id="IPR015915">
    <property type="entry name" value="Kelch-typ_b-propeller"/>
</dbReference>
<reference evidence="4 5" key="1">
    <citation type="journal article" date="2013" name="Curr. Biol.">
        <title>The Genome of the Foraminiferan Reticulomyxa filosa.</title>
        <authorList>
            <person name="Glockner G."/>
            <person name="Hulsmann N."/>
            <person name="Schleicher M."/>
            <person name="Noegel A.A."/>
            <person name="Eichinger L."/>
            <person name="Gallinger C."/>
            <person name="Pawlowski J."/>
            <person name="Sierra R."/>
            <person name="Euteneuer U."/>
            <person name="Pillet L."/>
            <person name="Moustafa A."/>
            <person name="Platzer M."/>
            <person name="Groth M."/>
            <person name="Szafranski K."/>
            <person name="Schliwa M."/>
        </authorList>
    </citation>
    <scope>NUCLEOTIDE SEQUENCE [LARGE SCALE GENOMIC DNA]</scope>
</reference>
<dbReference type="Proteomes" id="UP000023152">
    <property type="component" value="Unassembled WGS sequence"/>
</dbReference>
<dbReference type="Gene3D" id="2.120.10.80">
    <property type="entry name" value="Kelch-type beta propeller"/>
    <property type="match status" value="1"/>
</dbReference>
<dbReference type="InterPro" id="IPR015943">
    <property type="entry name" value="WD40/YVTN_repeat-like_dom_sf"/>
</dbReference>
<organism evidence="4 5">
    <name type="scientific">Reticulomyxa filosa</name>
    <dbReference type="NCBI Taxonomy" id="46433"/>
    <lineage>
        <taxon>Eukaryota</taxon>
        <taxon>Sar</taxon>
        <taxon>Rhizaria</taxon>
        <taxon>Retaria</taxon>
        <taxon>Foraminifera</taxon>
        <taxon>Monothalamids</taxon>
        <taxon>Reticulomyxidae</taxon>
        <taxon>Reticulomyxa</taxon>
    </lineage>
</organism>
<dbReference type="SMART" id="SM00320">
    <property type="entry name" value="WD40"/>
    <property type="match status" value="7"/>
</dbReference>
<evidence type="ECO:0000256" key="2">
    <source>
        <dbReference type="ARBA" id="ARBA00022737"/>
    </source>
</evidence>
<dbReference type="EMBL" id="ASPP01027680">
    <property type="protein sequence ID" value="ETO05897.1"/>
    <property type="molecule type" value="Genomic_DNA"/>
</dbReference>
<dbReference type="PROSITE" id="PS50294">
    <property type="entry name" value="WD_REPEATS_REGION"/>
    <property type="match status" value="7"/>
</dbReference>
<dbReference type="Pfam" id="PF00400">
    <property type="entry name" value="WD40"/>
    <property type="match status" value="7"/>
</dbReference>
<feature type="repeat" description="WD" evidence="3">
    <location>
        <begin position="594"/>
        <end position="635"/>
    </location>
</feature>
<dbReference type="SUPFAM" id="SSF50978">
    <property type="entry name" value="WD40 repeat-like"/>
    <property type="match status" value="1"/>
</dbReference>
<feature type="repeat" description="WD" evidence="3">
    <location>
        <begin position="552"/>
        <end position="588"/>
    </location>
</feature>
<feature type="repeat" description="WD" evidence="3">
    <location>
        <begin position="510"/>
        <end position="551"/>
    </location>
</feature>
<dbReference type="InterPro" id="IPR036322">
    <property type="entry name" value="WD40_repeat_dom_sf"/>
</dbReference>
<dbReference type="InterPro" id="IPR011044">
    <property type="entry name" value="Quino_amine_DH_bsu"/>
</dbReference>
<feature type="repeat" description="WD" evidence="3">
    <location>
        <begin position="468"/>
        <end position="509"/>
    </location>
</feature>